<dbReference type="AlphaFoldDB" id="A0A1A0HH20"/>
<sequence length="176" mass="19693">MRKENMRNGGGGDDFPQAECLPCLGHLLGENMTDFSPSIETIHIRWGLTSLERIKPYGPSLCQTAFTSPSSLHFTKQPSLYQTAFTLPNGLYYIKRPSLYQTAFTLPNSLHFTKRPFDQTSLVRKDHARVQAIEICPATVHISGRHRRTVEGITAVEVAVVLSDQHTLGISRRLQG</sequence>
<reference evidence="1 2" key="1">
    <citation type="submission" date="2016-05" db="EMBL/GenBank/DDBJ databases">
        <title>Comparative genomics of biotechnologically important yeasts.</title>
        <authorList>
            <consortium name="DOE Joint Genome Institute"/>
            <person name="Riley R."/>
            <person name="Haridas S."/>
            <person name="Wolfe K.H."/>
            <person name="Lopes M.R."/>
            <person name="Hittinger C.T."/>
            <person name="Goker M."/>
            <person name="Salamov A."/>
            <person name="Wisecaver J."/>
            <person name="Long T.M."/>
            <person name="Aerts A.L."/>
            <person name="Barry K."/>
            <person name="Choi C."/>
            <person name="Clum A."/>
            <person name="Coughlan A.Y."/>
            <person name="Deshpande S."/>
            <person name="Douglass A.P."/>
            <person name="Hanson S.J."/>
            <person name="Klenk H.-P."/>
            <person name="LaButti K."/>
            <person name="Lapidus A."/>
            <person name="Lindquist E."/>
            <person name="Lipzen A."/>
            <person name="Meier-kolthoff J.P."/>
            <person name="Ohm R.A."/>
            <person name="Otillar R.P."/>
            <person name="Pangilinan J."/>
            <person name="Peng Y."/>
            <person name="Rokas A."/>
            <person name="Rosa C.A."/>
            <person name="Scheuner C."/>
            <person name="Sibirny A.A."/>
            <person name="Slot J.C."/>
            <person name="Stielow J.B."/>
            <person name="Sun H."/>
            <person name="Kurtzman C.P."/>
            <person name="Blackwell M."/>
            <person name="Grigoriev I.V."/>
            <person name="Jeffries T.W."/>
        </authorList>
    </citation>
    <scope>NUCLEOTIDE SEQUENCE [LARGE SCALE GENOMIC DNA]</scope>
    <source>
        <strain evidence="1 2">NRRL YB-4993</strain>
    </source>
</reference>
<organism evidence="1 2">
    <name type="scientific">Metschnikowia bicuspidata var. bicuspidata NRRL YB-4993</name>
    <dbReference type="NCBI Taxonomy" id="869754"/>
    <lineage>
        <taxon>Eukaryota</taxon>
        <taxon>Fungi</taxon>
        <taxon>Dikarya</taxon>
        <taxon>Ascomycota</taxon>
        <taxon>Saccharomycotina</taxon>
        <taxon>Pichiomycetes</taxon>
        <taxon>Metschnikowiaceae</taxon>
        <taxon>Metschnikowia</taxon>
    </lineage>
</organism>
<evidence type="ECO:0000313" key="2">
    <source>
        <dbReference type="Proteomes" id="UP000092555"/>
    </source>
</evidence>
<dbReference type="Proteomes" id="UP000092555">
    <property type="component" value="Unassembled WGS sequence"/>
</dbReference>
<dbReference type="RefSeq" id="XP_018713653.1">
    <property type="nucleotide sequence ID" value="XM_018853693.1"/>
</dbReference>
<proteinExistence type="predicted"/>
<protein>
    <submittedName>
        <fullName evidence="1">Uncharacterized protein</fullName>
    </submittedName>
</protein>
<dbReference type="GeneID" id="30026669"/>
<comment type="caution">
    <text evidence="1">The sequence shown here is derived from an EMBL/GenBank/DDBJ whole genome shotgun (WGS) entry which is preliminary data.</text>
</comment>
<dbReference type="EMBL" id="LXTC01000001">
    <property type="protein sequence ID" value="OBA23172.1"/>
    <property type="molecule type" value="Genomic_DNA"/>
</dbReference>
<gene>
    <name evidence="1" type="ORF">METBIDRAFT_101393</name>
</gene>
<accession>A0A1A0HH20</accession>
<name>A0A1A0HH20_9ASCO</name>
<keyword evidence="2" id="KW-1185">Reference proteome</keyword>
<evidence type="ECO:0000313" key="1">
    <source>
        <dbReference type="EMBL" id="OBA23172.1"/>
    </source>
</evidence>